<reference evidence="5 6" key="1">
    <citation type="journal article" date="2020" name="Arch. Microbiol.">
        <title>Bradyrhizobium campsiandrae sp. nov., a nitrogen-fixing bacterial strain isolated from a native leguminous tree from the Amazon adapted to flooded conditions.</title>
        <authorList>
            <person name="Cabral Michel D."/>
            <person name="Martins da Costa E."/>
            <person name="Azarias Guimaraes A."/>
            <person name="Soares de Carvalho T."/>
            <person name="Santos de Castro Caputo P."/>
            <person name="Willems A."/>
            <person name="de Souza Moreira F.M."/>
        </authorList>
    </citation>
    <scope>NUCLEOTIDE SEQUENCE [LARGE SCALE GENOMIC DNA]</scope>
    <source>
        <strain evidence="6">INPA 384B</strain>
    </source>
</reference>
<evidence type="ECO:0000313" key="6">
    <source>
        <dbReference type="Proteomes" id="UP000639516"/>
    </source>
</evidence>
<dbReference type="PRINTS" id="PR00598">
    <property type="entry name" value="HTHMARR"/>
</dbReference>
<organism evidence="5 6">
    <name type="scientific">Bradyrhizobium campsiandrae</name>
    <dbReference type="NCBI Taxonomy" id="1729892"/>
    <lineage>
        <taxon>Bacteria</taxon>
        <taxon>Pseudomonadati</taxon>
        <taxon>Pseudomonadota</taxon>
        <taxon>Alphaproteobacteria</taxon>
        <taxon>Hyphomicrobiales</taxon>
        <taxon>Nitrobacteraceae</taxon>
        <taxon>Bradyrhizobium</taxon>
    </lineage>
</organism>
<comment type="caution">
    <text evidence="5">The sequence shown here is derived from an EMBL/GenBank/DDBJ whole genome shotgun (WGS) entry which is preliminary data.</text>
</comment>
<name>A0ABR7U4Z4_9BRAD</name>
<dbReference type="PANTHER" id="PTHR42756:SF1">
    <property type="entry name" value="TRANSCRIPTIONAL REPRESSOR OF EMRAB OPERON"/>
    <property type="match status" value="1"/>
</dbReference>
<keyword evidence="1" id="KW-0805">Transcription regulation</keyword>
<evidence type="ECO:0000256" key="2">
    <source>
        <dbReference type="ARBA" id="ARBA00023125"/>
    </source>
</evidence>
<dbReference type="InterPro" id="IPR000835">
    <property type="entry name" value="HTH_MarR-typ"/>
</dbReference>
<gene>
    <name evidence="5" type="ORF">HA482_12630</name>
</gene>
<evidence type="ECO:0000259" key="4">
    <source>
        <dbReference type="PROSITE" id="PS50995"/>
    </source>
</evidence>
<keyword evidence="6" id="KW-1185">Reference proteome</keyword>
<dbReference type="Gene3D" id="1.10.10.10">
    <property type="entry name" value="Winged helix-like DNA-binding domain superfamily/Winged helix DNA-binding domain"/>
    <property type="match status" value="1"/>
</dbReference>
<dbReference type="PANTHER" id="PTHR42756">
    <property type="entry name" value="TRANSCRIPTIONAL REGULATOR, MARR"/>
    <property type="match status" value="1"/>
</dbReference>
<evidence type="ECO:0000256" key="3">
    <source>
        <dbReference type="ARBA" id="ARBA00023163"/>
    </source>
</evidence>
<accession>A0ABR7U4Z4</accession>
<feature type="domain" description="HTH marR-type" evidence="4">
    <location>
        <begin position="8"/>
        <end position="140"/>
    </location>
</feature>
<evidence type="ECO:0000256" key="1">
    <source>
        <dbReference type="ARBA" id="ARBA00023015"/>
    </source>
</evidence>
<evidence type="ECO:0000313" key="5">
    <source>
        <dbReference type="EMBL" id="MBC9979045.1"/>
    </source>
</evidence>
<keyword evidence="2" id="KW-0238">DNA-binding</keyword>
<dbReference type="SUPFAM" id="SSF46785">
    <property type="entry name" value="Winged helix' DNA-binding domain"/>
    <property type="match status" value="1"/>
</dbReference>
<dbReference type="InterPro" id="IPR036388">
    <property type="entry name" value="WH-like_DNA-bd_sf"/>
</dbReference>
<keyword evidence="3" id="KW-0804">Transcription</keyword>
<dbReference type="SMART" id="SM00347">
    <property type="entry name" value="HTH_MARR"/>
    <property type="match status" value="1"/>
</dbReference>
<dbReference type="PROSITE" id="PS50995">
    <property type="entry name" value="HTH_MARR_2"/>
    <property type="match status" value="1"/>
</dbReference>
<protein>
    <submittedName>
        <fullName evidence="5">Winged helix-turn-helix transcriptional regulator</fullName>
    </submittedName>
</protein>
<dbReference type="RefSeq" id="WP_188105387.1">
    <property type="nucleotide sequence ID" value="NZ_JAANIH010000047.1"/>
</dbReference>
<dbReference type="InterPro" id="IPR036390">
    <property type="entry name" value="WH_DNA-bd_sf"/>
</dbReference>
<sequence length="158" mass="17861">MNDLGPPRFCLTSTLLEAGRQWRRLAQRVLVEHQISEARATVLLWVRRLGGVRQVTLADYVGIQGTSLVRLLDELSTLNLIERRDDREDRRVNLIWLTPAGEPLAVAIERSLSELREEVLSDVSDADVEATLRVFRAIDRADENSRTQPAPLLTKAIP</sequence>
<proteinExistence type="predicted"/>
<dbReference type="EMBL" id="JAATTO010000015">
    <property type="protein sequence ID" value="MBC9979045.1"/>
    <property type="molecule type" value="Genomic_DNA"/>
</dbReference>
<dbReference type="Proteomes" id="UP000639516">
    <property type="component" value="Unassembled WGS sequence"/>
</dbReference>
<dbReference type="Pfam" id="PF12802">
    <property type="entry name" value="MarR_2"/>
    <property type="match status" value="1"/>
</dbReference>